<evidence type="ECO:0000259" key="2">
    <source>
        <dbReference type="PROSITE" id="PS50110"/>
    </source>
</evidence>
<sequence>MNNPADRGRPAEILLVEDNDNDVELTRIGFRRTRLAVNLHHVPDGVECMAFLRKEGAYAGTPMPDLILLDLNMPRMGGREVLEAISRDEELRHLPVVVLTTSDADRDVLGSYRLRCSSYIVKPVDFENFARVVQSLTDYWFTLVVLPSDGRATDAG</sequence>
<comment type="caution">
    <text evidence="3">The sequence shown here is derived from an EMBL/GenBank/DDBJ whole genome shotgun (WGS) entry which is preliminary data.</text>
</comment>
<dbReference type="EMBL" id="JBHSWE010000001">
    <property type="protein sequence ID" value="MFC6670818.1"/>
    <property type="molecule type" value="Genomic_DNA"/>
</dbReference>
<dbReference type="Proteomes" id="UP001596422">
    <property type="component" value="Unassembled WGS sequence"/>
</dbReference>
<organism evidence="3 4">
    <name type="scientific">Marinobacterium aestuariivivens</name>
    <dbReference type="NCBI Taxonomy" id="1698799"/>
    <lineage>
        <taxon>Bacteria</taxon>
        <taxon>Pseudomonadati</taxon>
        <taxon>Pseudomonadota</taxon>
        <taxon>Gammaproteobacteria</taxon>
        <taxon>Oceanospirillales</taxon>
        <taxon>Oceanospirillaceae</taxon>
        <taxon>Marinobacterium</taxon>
    </lineage>
</organism>
<evidence type="ECO:0000313" key="3">
    <source>
        <dbReference type="EMBL" id="MFC6670818.1"/>
    </source>
</evidence>
<dbReference type="Gene3D" id="3.40.50.2300">
    <property type="match status" value="1"/>
</dbReference>
<dbReference type="Pfam" id="PF00072">
    <property type="entry name" value="Response_reg"/>
    <property type="match status" value="1"/>
</dbReference>
<reference evidence="4" key="1">
    <citation type="journal article" date="2019" name="Int. J. Syst. Evol. Microbiol.">
        <title>The Global Catalogue of Microorganisms (GCM) 10K type strain sequencing project: providing services to taxonomists for standard genome sequencing and annotation.</title>
        <authorList>
            <consortium name="The Broad Institute Genomics Platform"/>
            <consortium name="The Broad Institute Genome Sequencing Center for Infectious Disease"/>
            <person name="Wu L."/>
            <person name="Ma J."/>
        </authorList>
    </citation>
    <scope>NUCLEOTIDE SEQUENCE [LARGE SCALE GENOMIC DNA]</scope>
    <source>
        <strain evidence="4">NBRC 111756</strain>
    </source>
</reference>
<proteinExistence type="predicted"/>
<dbReference type="SMART" id="SM00448">
    <property type="entry name" value="REC"/>
    <property type="match status" value="1"/>
</dbReference>
<evidence type="ECO:0000313" key="4">
    <source>
        <dbReference type="Proteomes" id="UP001596422"/>
    </source>
</evidence>
<name>A0ABW2A036_9GAMM</name>
<dbReference type="PROSITE" id="PS50110">
    <property type="entry name" value="RESPONSE_REGULATORY"/>
    <property type="match status" value="1"/>
</dbReference>
<feature type="domain" description="Response regulatory" evidence="2">
    <location>
        <begin position="12"/>
        <end position="137"/>
    </location>
</feature>
<dbReference type="CDD" id="cd17557">
    <property type="entry name" value="REC_Rcp-like"/>
    <property type="match status" value="1"/>
</dbReference>
<dbReference type="PANTHER" id="PTHR44520:SF2">
    <property type="entry name" value="RESPONSE REGULATOR RCP1"/>
    <property type="match status" value="1"/>
</dbReference>
<dbReference type="RefSeq" id="WP_379909324.1">
    <property type="nucleotide sequence ID" value="NZ_JBHSWE010000001.1"/>
</dbReference>
<dbReference type="PANTHER" id="PTHR44520">
    <property type="entry name" value="RESPONSE REGULATOR RCP1-RELATED"/>
    <property type="match status" value="1"/>
</dbReference>
<evidence type="ECO:0000256" key="1">
    <source>
        <dbReference type="PROSITE-ProRule" id="PRU00169"/>
    </source>
</evidence>
<dbReference type="InterPro" id="IPR001789">
    <property type="entry name" value="Sig_transdc_resp-reg_receiver"/>
</dbReference>
<keyword evidence="1" id="KW-0597">Phosphoprotein</keyword>
<dbReference type="InterPro" id="IPR011006">
    <property type="entry name" value="CheY-like_superfamily"/>
</dbReference>
<protein>
    <submittedName>
        <fullName evidence="3">Response regulator</fullName>
    </submittedName>
</protein>
<dbReference type="InterPro" id="IPR052893">
    <property type="entry name" value="TCS_response_regulator"/>
</dbReference>
<accession>A0ABW2A036</accession>
<dbReference type="SUPFAM" id="SSF52172">
    <property type="entry name" value="CheY-like"/>
    <property type="match status" value="1"/>
</dbReference>
<gene>
    <name evidence="3" type="ORF">ACFQDL_12625</name>
</gene>
<keyword evidence="4" id="KW-1185">Reference proteome</keyword>
<feature type="modified residue" description="4-aspartylphosphate" evidence="1">
    <location>
        <position position="70"/>
    </location>
</feature>